<comment type="caution">
    <text evidence="4">The sequence shown here is derived from an EMBL/GenBank/DDBJ whole genome shotgun (WGS) entry which is preliminary data.</text>
</comment>
<feature type="transmembrane region" description="Helical" evidence="2">
    <location>
        <begin position="652"/>
        <end position="676"/>
    </location>
</feature>
<dbReference type="Proteomes" id="UP000253094">
    <property type="component" value="Unassembled WGS sequence"/>
</dbReference>
<evidence type="ECO:0000313" key="5">
    <source>
        <dbReference type="Proteomes" id="UP000253094"/>
    </source>
</evidence>
<feature type="region of interest" description="Disordered" evidence="1">
    <location>
        <begin position="680"/>
        <end position="709"/>
    </location>
</feature>
<evidence type="ECO:0000313" key="4">
    <source>
        <dbReference type="EMBL" id="RCG30095.1"/>
    </source>
</evidence>
<dbReference type="Pfam" id="PF19516">
    <property type="entry name" value="DUF6049"/>
    <property type="match status" value="1"/>
</dbReference>
<dbReference type="RefSeq" id="WP_114030034.1">
    <property type="nucleotide sequence ID" value="NZ_QOIL01000009.1"/>
</dbReference>
<keyword evidence="5" id="KW-1185">Reference proteome</keyword>
<proteinExistence type="predicted"/>
<keyword evidence="2" id="KW-1133">Transmembrane helix</keyword>
<keyword evidence="2" id="KW-0472">Membrane</keyword>
<evidence type="ECO:0000256" key="3">
    <source>
        <dbReference type="SAM" id="SignalP"/>
    </source>
</evidence>
<protein>
    <recommendedName>
        <fullName evidence="6">Glycoprotein</fullName>
    </recommendedName>
</protein>
<keyword evidence="3" id="KW-0732">Signal</keyword>
<dbReference type="InterPro" id="IPR046112">
    <property type="entry name" value="DUF6049"/>
</dbReference>
<sequence length="709" mass="74224">MTRGAALISVLTAAFLLVPAAVAGAARATVAPAGQVQAASATSRQDAQIVVSSIAPAVPRDSSTPVKITGAVANTGAATMSWVSVRLRFSRQPFATRAEMQAFADGGQILDSTRFTVPVSQLPASGKVPWEFTFTPAELQMFRFGVYPMTIELVNTAGQQLAAQRTLMPYAPANQPVARTKIAWALPLVDQPRRGDDSTFVDDGLKQSLADDGRLGKILKIAETPSKGVTWFVDPSLLDDARAMSQGYSVGAAKKPADQAAGQWLQRVRTALADVPVSATPYGDPDVAAVSHQGLDSAARTALDMGGSVATDLLGKEVTTSVNWPVGGVIDNDALDALAVGDVKTVLLSATALPPNPPVTYTPDAGAKLETVKGTVGVVLVDPVLSQLLTSGASAPGGPTLATQRFLAETVMIGAERPQEARTVVAAPPRRWNPDPAFVTALLKATASAPWLKPVTLGSVKPSKPATPRTGLLYTDKDRQAELGKSYLSGVKKLGRRADLTAVVTQDRRRVFDTALLRLTSSAWRGRTGEASPLVKQIDAAVTTRTDAISVSTGEQERMLAGNNGVIPISIRNDLPDQEVTVGVKITSGDRKLLTIGSYESPVTISPGKTRPIDIPMTASGGGQATVKVQLTSATGARYGPPVEITVRTTGYTGIALVIVGAALAVMLAAVTLRILRRHSRRPTGRRRPAPPPAPAVVPEPAQHREGPS</sequence>
<feature type="signal peptide" evidence="3">
    <location>
        <begin position="1"/>
        <end position="25"/>
    </location>
</feature>
<gene>
    <name evidence="4" type="ORF">DQ384_18315</name>
</gene>
<evidence type="ECO:0008006" key="6">
    <source>
        <dbReference type="Google" id="ProtNLM"/>
    </source>
</evidence>
<accession>A0A367FKC0</accession>
<feature type="chain" id="PRO_5038356668" description="Glycoprotein" evidence="3">
    <location>
        <begin position="26"/>
        <end position="709"/>
    </location>
</feature>
<reference evidence="4 5" key="1">
    <citation type="submission" date="2018-06" db="EMBL/GenBank/DDBJ databases">
        <title>Sphaerisporangium craniellae sp. nov., isolated from a marine sponge in the South China Sea.</title>
        <authorList>
            <person name="Li L."/>
        </authorList>
    </citation>
    <scope>NUCLEOTIDE SEQUENCE [LARGE SCALE GENOMIC DNA]</scope>
    <source>
        <strain evidence="4 5">CCTCC AA 208026</strain>
    </source>
</reference>
<feature type="compositionally biased region" description="Basic residues" evidence="1">
    <location>
        <begin position="680"/>
        <end position="689"/>
    </location>
</feature>
<dbReference type="AlphaFoldDB" id="A0A367FKC0"/>
<dbReference type="EMBL" id="QOIL01000009">
    <property type="protein sequence ID" value="RCG30095.1"/>
    <property type="molecule type" value="Genomic_DNA"/>
</dbReference>
<organism evidence="4 5">
    <name type="scientific">Sphaerisporangium album</name>
    <dbReference type="NCBI Taxonomy" id="509200"/>
    <lineage>
        <taxon>Bacteria</taxon>
        <taxon>Bacillati</taxon>
        <taxon>Actinomycetota</taxon>
        <taxon>Actinomycetes</taxon>
        <taxon>Streptosporangiales</taxon>
        <taxon>Streptosporangiaceae</taxon>
        <taxon>Sphaerisporangium</taxon>
    </lineage>
</organism>
<evidence type="ECO:0000256" key="1">
    <source>
        <dbReference type="SAM" id="MobiDB-lite"/>
    </source>
</evidence>
<evidence type="ECO:0000256" key="2">
    <source>
        <dbReference type="SAM" id="Phobius"/>
    </source>
</evidence>
<name>A0A367FKC0_9ACTN</name>
<keyword evidence="2" id="KW-0812">Transmembrane</keyword>
<dbReference type="OrthoDB" id="3797035at2"/>